<keyword evidence="2" id="KW-1185">Reference proteome</keyword>
<reference evidence="1" key="1">
    <citation type="submission" date="2021-05" db="EMBL/GenBank/DDBJ databases">
        <title>Comparative genomics of three Colletotrichum scovillei strains and genetic complementation revealed genes involved fungal growth and virulence on chili pepper.</title>
        <authorList>
            <person name="Hsieh D.-K."/>
            <person name="Chuang S.-C."/>
            <person name="Chen C.-Y."/>
            <person name="Chao Y.-T."/>
            <person name="Lu M.-Y.J."/>
            <person name="Lee M.-H."/>
            <person name="Shih M.-C."/>
        </authorList>
    </citation>
    <scope>NUCLEOTIDE SEQUENCE</scope>
    <source>
        <strain evidence="1">Coll-153</strain>
    </source>
</reference>
<dbReference type="Proteomes" id="UP000699042">
    <property type="component" value="Unassembled WGS sequence"/>
</dbReference>
<comment type="caution">
    <text evidence="1">The sequence shown here is derived from an EMBL/GenBank/DDBJ whole genome shotgun (WGS) entry which is preliminary data.</text>
</comment>
<accession>A0A9P7UEQ2</accession>
<sequence>MGGLWRGLPTHGVRYSPKCPPMVARNLNRWMAFR</sequence>
<gene>
    <name evidence="1" type="ORF">JMJ77_001009</name>
</gene>
<protein>
    <submittedName>
        <fullName evidence="1">Uncharacterized protein</fullName>
    </submittedName>
</protein>
<organism evidence="1 2">
    <name type="scientific">Colletotrichum scovillei</name>
    <dbReference type="NCBI Taxonomy" id="1209932"/>
    <lineage>
        <taxon>Eukaryota</taxon>
        <taxon>Fungi</taxon>
        <taxon>Dikarya</taxon>
        <taxon>Ascomycota</taxon>
        <taxon>Pezizomycotina</taxon>
        <taxon>Sordariomycetes</taxon>
        <taxon>Hypocreomycetidae</taxon>
        <taxon>Glomerellales</taxon>
        <taxon>Glomerellaceae</taxon>
        <taxon>Colletotrichum</taxon>
        <taxon>Colletotrichum acutatum species complex</taxon>
    </lineage>
</organism>
<proteinExistence type="predicted"/>
<dbReference type="AlphaFoldDB" id="A0A9P7UEQ2"/>
<feature type="non-terminal residue" evidence="1">
    <location>
        <position position="34"/>
    </location>
</feature>
<evidence type="ECO:0000313" key="1">
    <source>
        <dbReference type="EMBL" id="KAG7053933.1"/>
    </source>
</evidence>
<evidence type="ECO:0000313" key="2">
    <source>
        <dbReference type="Proteomes" id="UP000699042"/>
    </source>
</evidence>
<name>A0A9P7UEQ2_9PEZI</name>
<dbReference type="EMBL" id="JAESDN010000003">
    <property type="protein sequence ID" value="KAG7053933.1"/>
    <property type="molecule type" value="Genomic_DNA"/>
</dbReference>